<dbReference type="EMBL" id="VFOX01000001">
    <property type="protein sequence ID" value="TQL86796.1"/>
    <property type="molecule type" value="Genomic_DNA"/>
</dbReference>
<dbReference type="GO" id="GO:0030170">
    <property type="term" value="F:pyridoxal phosphate binding"/>
    <property type="evidence" value="ECO:0007669"/>
    <property type="project" value="InterPro"/>
</dbReference>
<dbReference type="PANTHER" id="PTHR42832">
    <property type="entry name" value="AMINO ACID AMINOTRANSFERASE"/>
    <property type="match status" value="1"/>
</dbReference>
<dbReference type="AlphaFoldDB" id="A0A543BPP7"/>
<dbReference type="InterPro" id="IPR015424">
    <property type="entry name" value="PyrdxlP-dep_Trfase"/>
</dbReference>
<comment type="cofactor">
    <cofactor evidence="1">
        <name>pyridoxal 5'-phosphate</name>
        <dbReference type="ChEBI" id="CHEBI:597326"/>
    </cofactor>
</comment>
<dbReference type="Gene3D" id="3.40.640.10">
    <property type="entry name" value="Type I PLP-dependent aspartate aminotransferase-like (Major domain)"/>
    <property type="match status" value="1"/>
</dbReference>
<dbReference type="RefSeq" id="WP_141872615.1">
    <property type="nucleotide sequence ID" value="NZ_VFOX01000001.1"/>
</dbReference>
<dbReference type="GO" id="GO:0008483">
    <property type="term" value="F:transaminase activity"/>
    <property type="evidence" value="ECO:0007669"/>
    <property type="project" value="UniProtKB-KW"/>
</dbReference>
<dbReference type="Pfam" id="PF00155">
    <property type="entry name" value="Aminotran_1_2"/>
    <property type="match status" value="1"/>
</dbReference>
<proteinExistence type="predicted"/>
<dbReference type="InterPro" id="IPR015421">
    <property type="entry name" value="PyrdxlP-dep_Trfase_major"/>
</dbReference>
<name>A0A543BPP7_9MICO</name>
<dbReference type="InterPro" id="IPR004839">
    <property type="entry name" value="Aminotransferase_I/II_large"/>
</dbReference>
<organism evidence="5 6">
    <name type="scientific">Microbacterium saperdae</name>
    <dbReference type="NCBI Taxonomy" id="69368"/>
    <lineage>
        <taxon>Bacteria</taxon>
        <taxon>Bacillati</taxon>
        <taxon>Actinomycetota</taxon>
        <taxon>Actinomycetes</taxon>
        <taxon>Micrococcales</taxon>
        <taxon>Microbacteriaceae</taxon>
        <taxon>Microbacterium</taxon>
    </lineage>
</organism>
<keyword evidence="6" id="KW-1185">Reference proteome</keyword>
<evidence type="ECO:0000313" key="5">
    <source>
        <dbReference type="EMBL" id="TQL86796.1"/>
    </source>
</evidence>
<evidence type="ECO:0000259" key="4">
    <source>
        <dbReference type="Pfam" id="PF00155"/>
    </source>
</evidence>
<accession>A0A543BPP7</accession>
<keyword evidence="3 5" id="KW-0808">Transferase</keyword>
<evidence type="ECO:0000256" key="2">
    <source>
        <dbReference type="ARBA" id="ARBA00022576"/>
    </source>
</evidence>
<evidence type="ECO:0000313" key="6">
    <source>
        <dbReference type="Proteomes" id="UP000317209"/>
    </source>
</evidence>
<dbReference type="CDD" id="cd00609">
    <property type="entry name" value="AAT_like"/>
    <property type="match status" value="1"/>
</dbReference>
<dbReference type="PANTHER" id="PTHR42832:SF3">
    <property type="entry name" value="L-GLUTAMINE--4-(METHYLSULFANYL)-2-OXOBUTANOATE AMINOTRANSFERASE"/>
    <property type="match status" value="1"/>
</dbReference>
<gene>
    <name evidence="5" type="ORF">FB560_2460</name>
</gene>
<reference evidence="5 6" key="1">
    <citation type="submission" date="2019-06" db="EMBL/GenBank/DDBJ databases">
        <title>Sequencing the genomes of 1000 actinobacteria strains.</title>
        <authorList>
            <person name="Klenk H.-P."/>
        </authorList>
    </citation>
    <scope>NUCLEOTIDE SEQUENCE [LARGE SCALE GENOMIC DNA]</scope>
    <source>
        <strain evidence="5 6">DSM 20169</strain>
    </source>
</reference>
<comment type="caution">
    <text evidence="5">The sequence shown here is derived from an EMBL/GenBank/DDBJ whole genome shotgun (WGS) entry which is preliminary data.</text>
</comment>
<feature type="domain" description="Aminotransferase class I/classII large" evidence="4">
    <location>
        <begin position="34"/>
        <end position="378"/>
    </location>
</feature>
<dbReference type="Proteomes" id="UP000317209">
    <property type="component" value="Unassembled WGS sequence"/>
</dbReference>
<sequence>MTALRAAARVENLPPNFFGALDGAVAQARAAGLDVIDVSKGNPDLPTPAHIVAAMQSAVADPVNHGYPAYRVRPGLAHAIAARYREDHGVLLDPETQIAAFHGSHEALMAAILGLVDAGRTLVVPDPGYPAYASAAELAGAELRTVPLNRARGYQPDFATLSDLDDAAAILLNYPHNPTGAVATLSTFDHAITASARLEAVLINDFAYSSLGYDARPLSALAVDMTRTVEVSTLSKTYNMAGWRIGFAAGSAPLIAAMRRYQAHAFSTIFGATQDAAAAALAGDQEVAHDLVATYLARRDLVVEALCAQGWDVVSPAGTFFVWVGLDGDDDVALAERLLNEHGVAVAPGSGFGAGGAGFIRISLVHPLARLQELVERLGAAKRARR</sequence>
<evidence type="ECO:0000256" key="3">
    <source>
        <dbReference type="ARBA" id="ARBA00022679"/>
    </source>
</evidence>
<evidence type="ECO:0000256" key="1">
    <source>
        <dbReference type="ARBA" id="ARBA00001933"/>
    </source>
</evidence>
<keyword evidence="2 5" id="KW-0032">Aminotransferase</keyword>
<protein>
    <submittedName>
        <fullName evidence="5">Aminotransferase</fullName>
    </submittedName>
</protein>
<dbReference type="SUPFAM" id="SSF53383">
    <property type="entry name" value="PLP-dependent transferases"/>
    <property type="match status" value="1"/>
</dbReference>
<dbReference type="InterPro" id="IPR050881">
    <property type="entry name" value="LL-DAP_aminotransferase"/>
</dbReference>
<dbReference type="OrthoDB" id="9763453at2"/>